<evidence type="ECO:0000256" key="1">
    <source>
        <dbReference type="ARBA" id="ARBA00006987"/>
    </source>
</evidence>
<dbReference type="Pfam" id="PF03401">
    <property type="entry name" value="TctC"/>
    <property type="match status" value="1"/>
</dbReference>
<keyword evidence="3" id="KW-0675">Receptor</keyword>
<comment type="caution">
    <text evidence="3">The sequence shown here is derived from an EMBL/GenBank/DDBJ whole genome shotgun (WGS) entry which is preliminary data.</text>
</comment>
<dbReference type="Gene3D" id="3.40.190.10">
    <property type="entry name" value="Periplasmic binding protein-like II"/>
    <property type="match status" value="1"/>
</dbReference>
<organism evidence="3 4">
    <name type="scientific">Paralcaligenes ureilyticus</name>
    <dbReference type="NCBI Taxonomy" id="627131"/>
    <lineage>
        <taxon>Bacteria</taxon>
        <taxon>Pseudomonadati</taxon>
        <taxon>Pseudomonadota</taxon>
        <taxon>Betaproteobacteria</taxon>
        <taxon>Burkholderiales</taxon>
        <taxon>Alcaligenaceae</taxon>
        <taxon>Paralcaligenes</taxon>
    </lineage>
</organism>
<protein>
    <submittedName>
        <fullName evidence="3">Tripartite-type tricarboxylate transporter receptor subunit TctC</fullName>
    </submittedName>
</protein>
<dbReference type="PIRSF" id="PIRSF017082">
    <property type="entry name" value="YflP"/>
    <property type="match status" value="1"/>
</dbReference>
<feature type="signal peptide" evidence="2">
    <location>
        <begin position="1"/>
        <end position="24"/>
    </location>
</feature>
<evidence type="ECO:0000313" key="4">
    <source>
        <dbReference type="Proteomes" id="UP000295525"/>
    </source>
</evidence>
<accession>A0A4R3M3J3</accession>
<dbReference type="CDD" id="cd13578">
    <property type="entry name" value="PBP2_Bug27"/>
    <property type="match status" value="1"/>
</dbReference>
<dbReference type="InterPro" id="IPR005064">
    <property type="entry name" value="BUG"/>
</dbReference>
<evidence type="ECO:0000313" key="3">
    <source>
        <dbReference type="EMBL" id="TCT05735.1"/>
    </source>
</evidence>
<name>A0A4R3M3J3_9BURK</name>
<comment type="similarity">
    <text evidence="1">Belongs to the UPF0065 (bug) family.</text>
</comment>
<keyword evidence="4" id="KW-1185">Reference proteome</keyword>
<reference evidence="3 4" key="1">
    <citation type="submission" date="2019-03" db="EMBL/GenBank/DDBJ databases">
        <title>Genomic Encyclopedia of Type Strains, Phase IV (KMG-IV): sequencing the most valuable type-strain genomes for metagenomic binning, comparative biology and taxonomic classification.</title>
        <authorList>
            <person name="Goeker M."/>
        </authorList>
    </citation>
    <scope>NUCLEOTIDE SEQUENCE [LARGE SCALE GENOMIC DNA]</scope>
    <source>
        <strain evidence="3 4">DSM 24591</strain>
    </source>
</reference>
<proteinExistence type="inferred from homology"/>
<dbReference type="OrthoDB" id="8678477at2"/>
<dbReference type="PANTHER" id="PTHR42928:SF5">
    <property type="entry name" value="BLR1237 PROTEIN"/>
    <property type="match status" value="1"/>
</dbReference>
<gene>
    <name evidence="3" type="ORF">EDC26_10923</name>
</gene>
<feature type="chain" id="PRO_5020968311" evidence="2">
    <location>
        <begin position="25"/>
        <end position="325"/>
    </location>
</feature>
<sequence length="325" mass="34150">MNRIRKLSFGIALAMAAITSASYAGNYPDKPIKLVVPFPPGGGTDIAARTLAQKLTTELKQAVIVENRSGASGNIGAAVVAHAKPDGYTLMLTAAPFAIGPALFKTLSFNPVKDFTAITQIATVPLVVVTRADSPLNTMADLIAAARKKDSDVTYATFGVGSPSNLNGEKIQQLAHIKMTQIPFKGSSGALPAVLSGRVTVGILDVVSMTPLIKSGRVKALAITGPVRSPELPNLPTLSQAGVPFDAVGWFGMFGPAGMPPAVVETLNTAVNKIFAMPDMRQMIIRNGSIPISPPTTAHQWQTIFNNDVQVWGKIVRDAGITINN</sequence>
<dbReference type="Proteomes" id="UP000295525">
    <property type="component" value="Unassembled WGS sequence"/>
</dbReference>
<dbReference type="PANTHER" id="PTHR42928">
    <property type="entry name" value="TRICARBOXYLATE-BINDING PROTEIN"/>
    <property type="match status" value="1"/>
</dbReference>
<dbReference type="AlphaFoldDB" id="A0A4R3M3J3"/>
<dbReference type="EMBL" id="SMAJ01000009">
    <property type="protein sequence ID" value="TCT05735.1"/>
    <property type="molecule type" value="Genomic_DNA"/>
</dbReference>
<evidence type="ECO:0000256" key="2">
    <source>
        <dbReference type="SAM" id="SignalP"/>
    </source>
</evidence>
<keyword evidence="2" id="KW-0732">Signal</keyword>
<dbReference type="InterPro" id="IPR042100">
    <property type="entry name" value="Bug_dom1"/>
</dbReference>
<dbReference type="SUPFAM" id="SSF53850">
    <property type="entry name" value="Periplasmic binding protein-like II"/>
    <property type="match status" value="1"/>
</dbReference>
<dbReference type="RefSeq" id="WP_132583081.1">
    <property type="nucleotide sequence ID" value="NZ_SMAJ01000009.1"/>
</dbReference>
<dbReference type="Gene3D" id="3.40.190.150">
    <property type="entry name" value="Bordetella uptake gene, domain 1"/>
    <property type="match status" value="1"/>
</dbReference>